<sequence>MPQPIKRDSMPTVGGIQLPTFIIIVMFGPFALSFICFVIWHYTVQRYRDKKQLQKQVELEEGRNRDVEMQVRGLVQQGGT</sequence>
<reference evidence="2" key="1">
    <citation type="journal article" date="2020" name="Stud. Mycol.">
        <title>101 Dothideomycetes genomes: a test case for predicting lifestyles and emergence of pathogens.</title>
        <authorList>
            <person name="Haridas S."/>
            <person name="Albert R."/>
            <person name="Binder M."/>
            <person name="Bloem J."/>
            <person name="Labutti K."/>
            <person name="Salamov A."/>
            <person name="Andreopoulos B."/>
            <person name="Baker S."/>
            <person name="Barry K."/>
            <person name="Bills G."/>
            <person name="Bluhm B."/>
            <person name="Cannon C."/>
            <person name="Castanera R."/>
            <person name="Culley D."/>
            <person name="Daum C."/>
            <person name="Ezra D."/>
            <person name="Gonzalez J."/>
            <person name="Henrissat B."/>
            <person name="Kuo A."/>
            <person name="Liang C."/>
            <person name="Lipzen A."/>
            <person name="Lutzoni F."/>
            <person name="Magnuson J."/>
            <person name="Mondo S."/>
            <person name="Nolan M."/>
            <person name="Ohm R."/>
            <person name="Pangilinan J."/>
            <person name="Park H.-J."/>
            <person name="Ramirez L."/>
            <person name="Alfaro M."/>
            <person name="Sun H."/>
            <person name="Tritt A."/>
            <person name="Yoshinaga Y."/>
            <person name="Zwiers L.-H."/>
            <person name="Turgeon B."/>
            <person name="Goodwin S."/>
            <person name="Spatafora J."/>
            <person name="Crous P."/>
            <person name="Grigoriev I."/>
        </authorList>
    </citation>
    <scope>NUCLEOTIDE SEQUENCE</scope>
    <source>
        <strain evidence="2">CBS 122681</strain>
    </source>
</reference>
<keyword evidence="3" id="KW-1185">Reference proteome</keyword>
<keyword evidence="1" id="KW-0472">Membrane</keyword>
<dbReference type="Proteomes" id="UP000799324">
    <property type="component" value="Unassembled WGS sequence"/>
</dbReference>
<protein>
    <recommendedName>
        <fullName evidence="4">Transmembrane protein</fullName>
    </recommendedName>
</protein>
<evidence type="ECO:0000256" key="1">
    <source>
        <dbReference type="SAM" id="Phobius"/>
    </source>
</evidence>
<gene>
    <name evidence="2" type="ORF">K491DRAFT_697880</name>
</gene>
<evidence type="ECO:0000313" key="3">
    <source>
        <dbReference type="Proteomes" id="UP000799324"/>
    </source>
</evidence>
<feature type="transmembrane region" description="Helical" evidence="1">
    <location>
        <begin position="20"/>
        <end position="42"/>
    </location>
</feature>
<evidence type="ECO:0000313" key="2">
    <source>
        <dbReference type="EMBL" id="KAF2649692.1"/>
    </source>
</evidence>
<organism evidence="2 3">
    <name type="scientific">Lophiostoma macrostomum CBS 122681</name>
    <dbReference type="NCBI Taxonomy" id="1314788"/>
    <lineage>
        <taxon>Eukaryota</taxon>
        <taxon>Fungi</taxon>
        <taxon>Dikarya</taxon>
        <taxon>Ascomycota</taxon>
        <taxon>Pezizomycotina</taxon>
        <taxon>Dothideomycetes</taxon>
        <taxon>Pleosporomycetidae</taxon>
        <taxon>Pleosporales</taxon>
        <taxon>Lophiostomataceae</taxon>
        <taxon>Lophiostoma</taxon>
    </lineage>
</organism>
<dbReference type="AlphaFoldDB" id="A0A6A6SQ98"/>
<dbReference type="EMBL" id="MU004482">
    <property type="protein sequence ID" value="KAF2649692.1"/>
    <property type="molecule type" value="Genomic_DNA"/>
</dbReference>
<accession>A0A6A6SQ98</accession>
<name>A0A6A6SQ98_9PLEO</name>
<keyword evidence="1" id="KW-0812">Transmembrane</keyword>
<proteinExistence type="predicted"/>
<keyword evidence="1" id="KW-1133">Transmembrane helix</keyword>
<dbReference type="OrthoDB" id="3794851at2759"/>
<evidence type="ECO:0008006" key="4">
    <source>
        <dbReference type="Google" id="ProtNLM"/>
    </source>
</evidence>